<dbReference type="EMBL" id="HBUE01023909">
    <property type="protein sequence ID" value="CAG6453816.1"/>
    <property type="molecule type" value="Transcribed_RNA"/>
</dbReference>
<dbReference type="AlphaFoldDB" id="A0A8D8AG93"/>
<evidence type="ECO:0000256" key="1">
    <source>
        <dbReference type="SAM" id="MobiDB-lite"/>
    </source>
</evidence>
<feature type="region of interest" description="Disordered" evidence="1">
    <location>
        <begin position="73"/>
        <end position="106"/>
    </location>
</feature>
<name>A0A8D8AG93_CULPI</name>
<reference evidence="2" key="1">
    <citation type="submission" date="2021-05" db="EMBL/GenBank/DDBJ databases">
        <authorList>
            <person name="Alioto T."/>
            <person name="Alioto T."/>
            <person name="Gomez Garrido J."/>
        </authorList>
    </citation>
    <scope>NUCLEOTIDE SEQUENCE</scope>
</reference>
<accession>A0A8D8AG93</accession>
<protein>
    <submittedName>
        <fullName evidence="2">(northern house mosquito) hypothetical protein</fullName>
    </submittedName>
</protein>
<evidence type="ECO:0000313" key="2">
    <source>
        <dbReference type="EMBL" id="CAG6453816.1"/>
    </source>
</evidence>
<dbReference type="EMBL" id="HBUE01023901">
    <property type="protein sequence ID" value="CAG6453813.1"/>
    <property type="molecule type" value="Transcribed_RNA"/>
</dbReference>
<sequence>MLSAPFLSHFILFSRRFSVFGYTNRLQNMLMLSSNRGSNIYSILEIASHNSANQWPRRKCCYNRVEPADGIRSRRPISRPCQSKDSRKYAAPSGVGIGSTCRRIRR</sequence>
<proteinExistence type="predicted"/>
<organism evidence="2">
    <name type="scientific">Culex pipiens</name>
    <name type="common">House mosquito</name>
    <dbReference type="NCBI Taxonomy" id="7175"/>
    <lineage>
        <taxon>Eukaryota</taxon>
        <taxon>Metazoa</taxon>
        <taxon>Ecdysozoa</taxon>
        <taxon>Arthropoda</taxon>
        <taxon>Hexapoda</taxon>
        <taxon>Insecta</taxon>
        <taxon>Pterygota</taxon>
        <taxon>Neoptera</taxon>
        <taxon>Endopterygota</taxon>
        <taxon>Diptera</taxon>
        <taxon>Nematocera</taxon>
        <taxon>Culicoidea</taxon>
        <taxon>Culicidae</taxon>
        <taxon>Culicinae</taxon>
        <taxon>Culicini</taxon>
        <taxon>Culex</taxon>
        <taxon>Culex</taxon>
    </lineage>
</organism>